<dbReference type="EMBL" id="JAQOUE010000001">
    <property type="protein sequence ID" value="MDT7043453.1"/>
    <property type="molecule type" value="Genomic_DNA"/>
</dbReference>
<evidence type="ECO:0000313" key="4">
    <source>
        <dbReference type="Proteomes" id="UP001250932"/>
    </source>
</evidence>
<keyword evidence="4" id="KW-1185">Reference proteome</keyword>
<evidence type="ECO:0000259" key="2">
    <source>
        <dbReference type="Pfam" id="PF07811"/>
    </source>
</evidence>
<evidence type="ECO:0000313" key="3">
    <source>
        <dbReference type="EMBL" id="MDT7043453.1"/>
    </source>
</evidence>
<keyword evidence="1" id="KW-1133">Transmembrane helix</keyword>
<dbReference type="RefSeq" id="WP_313834020.1">
    <property type="nucleotide sequence ID" value="NZ_JAQOUE010000001.1"/>
</dbReference>
<keyword evidence="1" id="KW-0472">Membrane</keyword>
<evidence type="ECO:0000256" key="1">
    <source>
        <dbReference type="SAM" id="Phobius"/>
    </source>
</evidence>
<accession>A0ABU3KAX4</accession>
<reference evidence="3 4" key="1">
    <citation type="journal article" date="2023" name="ISME J.">
        <title>Cultivation and genomic characterization of novel and ubiquitous marine nitrite-oxidizing bacteria from the Nitrospirales.</title>
        <authorList>
            <person name="Mueller A.J."/>
            <person name="Daebeler A."/>
            <person name="Herbold C.W."/>
            <person name="Kirkegaard R.H."/>
            <person name="Daims H."/>
        </authorList>
    </citation>
    <scope>NUCLEOTIDE SEQUENCE [LARGE SCALE GENOMIC DNA]</scope>
    <source>
        <strain evidence="3 4">EB</strain>
    </source>
</reference>
<dbReference type="Proteomes" id="UP001250932">
    <property type="component" value="Unassembled WGS sequence"/>
</dbReference>
<protein>
    <submittedName>
        <fullName evidence="3">Pilus assembly protein</fullName>
    </submittedName>
</protein>
<dbReference type="InterPro" id="IPR012495">
    <property type="entry name" value="TadE-like_dom"/>
</dbReference>
<organism evidence="3 4">
    <name type="scientific">Candidatus Nitronereus thalassa</name>
    <dbReference type="NCBI Taxonomy" id="3020898"/>
    <lineage>
        <taxon>Bacteria</taxon>
        <taxon>Pseudomonadati</taxon>
        <taxon>Nitrospirota</taxon>
        <taxon>Nitrospiria</taxon>
        <taxon>Nitrospirales</taxon>
        <taxon>Nitrospiraceae</taxon>
        <taxon>Candidatus Nitronereus</taxon>
    </lineage>
</organism>
<dbReference type="Pfam" id="PF07811">
    <property type="entry name" value="TadE"/>
    <property type="match status" value="1"/>
</dbReference>
<sequence>MGRQGNSRFDGGQSTIEMALLLLPFLLMVLAVIEFGWYFLHQHTLQFATREGMRLALVGEQLQDSQGKLLTREASIIQTVKDYASGVMEGEHLQVWIFQVTSTYDDPHGWETQAPVAGEPGQYMRVKVRHEHRFVTELIAGFFPNKSTFPMWAEGTFRNELFDPVS</sequence>
<name>A0ABU3KAX4_9BACT</name>
<feature type="transmembrane region" description="Helical" evidence="1">
    <location>
        <begin position="20"/>
        <end position="40"/>
    </location>
</feature>
<comment type="caution">
    <text evidence="3">The sequence shown here is derived from an EMBL/GenBank/DDBJ whole genome shotgun (WGS) entry which is preliminary data.</text>
</comment>
<keyword evidence="1" id="KW-0812">Transmembrane</keyword>
<feature type="domain" description="TadE-like" evidence="2">
    <location>
        <begin position="12"/>
        <end position="54"/>
    </location>
</feature>
<proteinExistence type="predicted"/>
<gene>
    <name evidence="3" type="ORF">PPG34_13935</name>
</gene>